<evidence type="ECO:0008006" key="4">
    <source>
        <dbReference type="Google" id="ProtNLM"/>
    </source>
</evidence>
<reference evidence="2" key="1">
    <citation type="submission" date="2023-03" db="EMBL/GenBank/DDBJ databases">
        <title>Massive genome expansion in bonnet fungi (Mycena s.s.) driven by repeated elements and novel gene families across ecological guilds.</title>
        <authorList>
            <consortium name="Lawrence Berkeley National Laboratory"/>
            <person name="Harder C.B."/>
            <person name="Miyauchi S."/>
            <person name="Viragh M."/>
            <person name="Kuo A."/>
            <person name="Thoen E."/>
            <person name="Andreopoulos B."/>
            <person name="Lu D."/>
            <person name="Skrede I."/>
            <person name="Drula E."/>
            <person name="Henrissat B."/>
            <person name="Morin E."/>
            <person name="Kohler A."/>
            <person name="Barry K."/>
            <person name="LaButti K."/>
            <person name="Morin E."/>
            <person name="Salamov A."/>
            <person name="Lipzen A."/>
            <person name="Mereny Z."/>
            <person name="Hegedus B."/>
            <person name="Baldrian P."/>
            <person name="Stursova M."/>
            <person name="Weitz H."/>
            <person name="Taylor A."/>
            <person name="Grigoriev I.V."/>
            <person name="Nagy L.G."/>
            <person name="Martin F."/>
            <person name="Kauserud H."/>
        </authorList>
    </citation>
    <scope>NUCLEOTIDE SEQUENCE</scope>
    <source>
        <strain evidence="2">CBHHK067</strain>
    </source>
</reference>
<keyword evidence="1" id="KW-0175">Coiled coil</keyword>
<feature type="non-terminal residue" evidence="2">
    <location>
        <position position="1"/>
    </location>
</feature>
<evidence type="ECO:0000256" key="1">
    <source>
        <dbReference type="SAM" id="Coils"/>
    </source>
</evidence>
<evidence type="ECO:0000313" key="3">
    <source>
        <dbReference type="Proteomes" id="UP001221757"/>
    </source>
</evidence>
<dbReference type="Proteomes" id="UP001221757">
    <property type="component" value="Unassembled WGS sequence"/>
</dbReference>
<comment type="caution">
    <text evidence="2">The sequence shown here is derived from an EMBL/GenBank/DDBJ whole genome shotgun (WGS) entry which is preliminary data.</text>
</comment>
<accession>A0AAD7DI53</accession>
<dbReference type="EMBL" id="JARKIE010000055">
    <property type="protein sequence ID" value="KAJ7691917.1"/>
    <property type="molecule type" value="Genomic_DNA"/>
</dbReference>
<sequence length="116" mass="12966">LNTNEPPLDSDLVSIQSIISNTSAHLSALDSEISRLQHQLKQLEEERSAVSRFHAQNKSILSPLRRMPIEVLGEIFSWTLPSVRDAVAESISPWVLGHISSRWRAIALSTPSLWSL</sequence>
<evidence type="ECO:0000313" key="2">
    <source>
        <dbReference type="EMBL" id="KAJ7691917.1"/>
    </source>
</evidence>
<proteinExistence type="predicted"/>
<dbReference type="AlphaFoldDB" id="A0AAD7DI53"/>
<organism evidence="2 3">
    <name type="scientific">Mycena rosella</name>
    <name type="common">Pink bonnet</name>
    <name type="synonym">Agaricus rosellus</name>
    <dbReference type="NCBI Taxonomy" id="1033263"/>
    <lineage>
        <taxon>Eukaryota</taxon>
        <taxon>Fungi</taxon>
        <taxon>Dikarya</taxon>
        <taxon>Basidiomycota</taxon>
        <taxon>Agaricomycotina</taxon>
        <taxon>Agaricomycetes</taxon>
        <taxon>Agaricomycetidae</taxon>
        <taxon>Agaricales</taxon>
        <taxon>Marasmiineae</taxon>
        <taxon>Mycenaceae</taxon>
        <taxon>Mycena</taxon>
    </lineage>
</organism>
<feature type="coiled-coil region" evidence="1">
    <location>
        <begin position="26"/>
        <end position="53"/>
    </location>
</feature>
<name>A0AAD7DI53_MYCRO</name>
<gene>
    <name evidence="2" type="ORF">B0H17DRAFT_909307</name>
</gene>
<feature type="non-terminal residue" evidence="2">
    <location>
        <position position="116"/>
    </location>
</feature>
<protein>
    <recommendedName>
        <fullName evidence="4">F-box domain-containing protein</fullName>
    </recommendedName>
</protein>
<keyword evidence="3" id="KW-1185">Reference proteome</keyword>